<evidence type="ECO:0000313" key="2">
    <source>
        <dbReference type="Proteomes" id="UP001596186"/>
    </source>
</evidence>
<reference evidence="2" key="1">
    <citation type="journal article" date="2019" name="Int. J. Syst. Evol. Microbiol.">
        <title>The Global Catalogue of Microorganisms (GCM) 10K type strain sequencing project: providing services to taxonomists for standard genome sequencing and annotation.</title>
        <authorList>
            <consortium name="The Broad Institute Genomics Platform"/>
            <consortium name="The Broad Institute Genome Sequencing Center for Infectious Disease"/>
            <person name="Wu L."/>
            <person name="Ma J."/>
        </authorList>
    </citation>
    <scope>NUCLEOTIDE SEQUENCE [LARGE SCALE GENOMIC DNA]</scope>
    <source>
        <strain evidence="2">CCM 8895</strain>
    </source>
</reference>
<dbReference type="Pfam" id="PF02635">
    <property type="entry name" value="DsrE"/>
    <property type="match status" value="1"/>
</dbReference>
<dbReference type="NCBIfam" id="TIGR03527">
    <property type="entry name" value="selenium_YedF"/>
    <property type="match status" value="1"/>
</dbReference>
<dbReference type="RefSeq" id="WP_125592426.1">
    <property type="nucleotide sequence ID" value="NZ_JBHSSN010000014.1"/>
</dbReference>
<dbReference type="Proteomes" id="UP001596186">
    <property type="component" value="Unassembled WGS sequence"/>
</dbReference>
<dbReference type="InterPro" id="IPR027396">
    <property type="entry name" value="DsrEFH-like"/>
</dbReference>
<dbReference type="EMBL" id="JBHSSN010000014">
    <property type="protein sequence ID" value="MFC6323500.1"/>
    <property type="molecule type" value="Genomic_DNA"/>
</dbReference>
<comment type="caution">
    <text evidence="1">The sequence shown here is derived from an EMBL/GenBank/DDBJ whole genome shotgun (WGS) entry which is preliminary data.</text>
</comment>
<proteinExistence type="predicted"/>
<dbReference type="Gene3D" id="3.40.1260.10">
    <property type="entry name" value="DsrEFH-like"/>
    <property type="match status" value="1"/>
</dbReference>
<organism evidence="1 2">
    <name type="scientific">Companilactobacillus baiquanensis</name>
    <dbReference type="NCBI Taxonomy" id="2486005"/>
    <lineage>
        <taxon>Bacteria</taxon>
        <taxon>Bacillati</taxon>
        <taxon>Bacillota</taxon>
        <taxon>Bacilli</taxon>
        <taxon>Lactobacillales</taxon>
        <taxon>Lactobacillaceae</taxon>
        <taxon>Companilactobacillus</taxon>
    </lineage>
</organism>
<gene>
    <name evidence="1" type="primary">yedF</name>
    <name evidence="1" type="ORF">ACFP1F_07100</name>
</gene>
<dbReference type="InterPro" id="IPR003787">
    <property type="entry name" value="Sulphur_relay_DsrE/F-like"/>
</dbReference>
<accession>A0ABW1UVP1</accession>
<dbReference type="SUPFAM" id="SSF75169">
    <property type="entry name" value="DsrEFH-like"/>
    <property type="match status" value="1"/>
</dbReference>
<keyword evidence="2" id="KW-1185">Reference proteome</keyword>
<sequence>MSYDVVLKTTKMGDGEEALTKNLMLAFIHQLTEKDEKPKNIILYGEGVKLAKKNSEAINDLIEMEKVGVNILSCGICLDYFEISKKLGVGGVTTMEEVVNLLAASDNLIYP</sequence>
<dbReference type="InterPro" id="IPR019870">
    <property type="entry name" value="Se_metab_YedF"/>
</dbReference>
<name>A0ABW1UVP1_9LACO</name>
<evidence type="ECO:0000313" key="1">
    <source>
        <dbReference type="EMBL" id="MFC6323500.1"/>
    </source>
</evidence>
<protein>
    <submittedName>
        <fullName evidence="1">Sulfurtransferase-like selenium metabolism protein YedF</fullName>
    </submittedName>
</protein>